<dbReference type="AlphaFoldDB" id="A0A6A5BU58"/>
<name>A0A6A5BU58_NAEFO</name>
<keyword evidence="2 4" id="KW-0371">Homeobox</keyword>
<dbReference type="InterPro" id="IPR001356">
    <property type="entry name" value="HD"/>
</dbReference>
<evidence type="ECO:0000313" key="6">
    <source>
        <dbReference type="EMBL" id="KAF0978262.1"/>
    </source>
</evidence>
<evidence type="ECO:0000313" key="7">
    <source>
        <dbReference type="Proteomes" id="UP000444721"/>
    </source>
</evidence>
<dbReference type="OrthoDB" id="10056939at2759"/>
<comment type="caution">
    <text evidence="6">The sequence shown here is derived from an EMBL/GenBank/DDBJ whole genome shotgun (WGS) entry which is preliminary data.</text>
</comment>
<dbReference type="PANTHER" id="PTHR11850">
    <property type="entry name" value="HOMEOBOX PROTEIN TRANSCRIPTION FACTORS"/>
    <property type="match status" value="1"/>
</dbReference>
<evidence type="ECO:0000256" key="2">
    <source>
        <dbReference type="ARBA" id="ARBA00023155"/>
    </source>
</evidence>
<keyword evidence="3 4" id="KW-0539">Nucleus</keyword>
<dbReference type="VEuPathDB" id="AmoebaDB:NfTy_056640"/>
<accession>A0A6A5BU58</accession>
<feature type="DNA-binding region" description="Homeobox" evidence="4">
    <location>
        <begin position="166"/>
        <end position="228"/>
    </location>
</feature>
<dbReference type="CDD" id="cd00086">
    <property type="entry name" value="homeodomain"/>
    <property type="match status" value="1"/>
</dbReference>
<dbReference type="Pfam" id="PF05920">
    <property type="entry name" value="Homeobox_KN"/>
    <property type="match status" value="1"/>
</dbReference>
<sequence>MSSLLTNFTNNPLQYFLNNNPNISLCQQAGNPFFTTSSQPNNSLTSNQMTTGSINTPCNAQTSVFDPSTAANLASLVGNVTLPSQSVSTSSFNNEWMNQLLHQIDQSLDILSNNLIRDIECIAMESGSQLKKRKFSEEFEEDSQCQNELLSNEALELQQLQEWIQSKKRKKNNSQGKKEILKEFLMLNKNNPYPTERQKEIFMKELDYDKKQLNNWFINARKRYLRKKVAYTPPDIRNKNEFDSILENKVRQSMMTNGNPQVHTE</sequence>
<dbReference type="GO" id="GO:0003677">
    <property type="term" value="F:DNA binding"/>
    <property type="evidence" value="ECO:0007669"/>
    <property type="project" value="UniProtKB-UniRule"/>
</dbReference>
<dbReference type="RefSeq" id="XP_044562975.1">
    <property type="nucleotide sequence ID" value="XM_044706008.1"/>
</dbReference>
<dbReference type="InterPro" id="IPR050224">
    <property type="entry name" value="TALE_homeobox"/>
</dbReference>
<dbReference type="InterPro" id="IPR008422">
    <property type="entry name" value="KN_HD"/>
</dbReference>
<dbReference type="Gene3D" id="1.10.10.60">
    <property type="entry name" value="Homeodomain-like"/>
    <property type="match status" value="1"/>
</dbReference>
<dbReference type="SUPFAM" id="SSF46689">
    <property type="entry name" value="Homeodomain-like"/>
    <property type="match status" value="1"/>
</dbReference>
<feature type="domain" description="Homeobox" evidence="5">
    <location>
        <begin position="164"/>
        <end position="227"/>
    </location>
</feature>
<evidence type="ECO:0000256" key="3">
    <source>
        <dbReference type="ARBA" id="ARBA00023242"/>
    </source>
</evidence>
<dbReference type="PROSITE" id="PS50071">
    <property type="entry name" value="HOMEOBOX_2"/>
    <property type="match status" value="1"/>
</dbReference>
<dbReference type="InterPro" id="IPR009057">
    <property type="entry name" value="Homeodomain-like_sf"/>
</dbReference>
<organism evidence="6 7">
    <name type="scientific">Naegleria fowleri</name>
    <name type="common">Brain eating amoeba</name>
    <dbReference type="NCBI Taxonomy" id="5763"/>
    <lineage>
        <taxon>Eukaryota</taxon>
        <taxon>Discoba</taxon>
        <taxon>Heterolobosea</taxon>
        <taxon>Tetramitia</taxon>
        <taxon>Eutetramitia</taxon>
        <taxon>Vahlkampfiidae</taxon>
        <taxon>Naegleria</taxon>
    </lineage>
</organism>
<evidence type="ECO:0000256" key="1">
    <source>
        <dbReference type="ARBA" id="ARBA00023125"/>
    </source>
</evidence>
<protein>
    <recommendedName>
        <fullName evidence="5">Homeobox domain-containing protein</fullName>
    </recommendedName>
</protein>
<gene>
    <name evidence="6" type="ORF">FDP41_002777</name>
</gene>
<comment type="subcellular location">
    <subcellularLocation>
        <location evidence="4">Nucleus</location>
    </subcellularLocation>
</comment>
<dbReference type="GO" id="GO:0006355">
    <property type="term" value="P:regulation of DNA-templated transcription"/>
    <property type="evidence" value="ECO:0007669"/>
    <property type="project" value="InterPro"/>
</dbReference>
<dbReference type="EMBL" id="VFQX01000030">
    <property type="protein sequence ID" value="KAF0978262.1"/>
    <property type="molecule type" value="Genomic_DNA"/>
</dbReference>
<dbReference type="GO" id="GO:0005634">
    <property type="term" value="C:nucleus"/>
    <property type="evidence" value="ECO:0007669"/>
    <property type="project" value="UniProtKB-SubCell"/>
</dbReference>
<reference evidence="6 7" key="1">
    <citation type="journal article" date="2019" name="Sci. Rep.">
        <title>Nanopore sequencing improves the draft genome of the human pathogenic amoeba Naegleria fowleri.</title>
        <authorList>
            <person name="Liechti N."/>
            <person name="Schurch N."/>
            <person name="Bruggmann R."/>
            <person name="Wittwer M."/>
        </authorList>
    </citation>
    <scope>NUCLEOTIDE SEQUENCE [LARGE SCALE GENOMIC DNA]</scope>
    <source>
        <strain evidence="6 7">ATCC 30894</strain>
    </source>
</reference>
<proteinExistence type="predicted"/>
<evidence type="ECO:0000259" key="5">
    <source>
        <dbReference type="PROSITE" id="PS50071"/>
    </source>
</evidence>
<keyword evidence="7" id="KW-1185">Reference proteome</keyword>
<dbReference type="GeneID" id="68109995"/>
<dbReference type="SMART" id="SM00389">
    <property type="entry name" value="HOX"/>
    <property type="match status" value="1"/>
</dbReference>
<keyword evidence="1 4" id="KW-0238">DNA-binding</keyword>
<evidence type="ECO:0000256" key="4">
    <source>
        <dbReference type="PROSITE-ProRule" id="PRU00108"/>
    </source>
</evidence>
<dbReference type="VEuPathDB" id="AmoebaDB:FDP41_002777"/>
<dbReference type="Proteomes" id="UP000444721">
    <property type="component" value="Unassembled WGS sequence"/>
</dbReference>